<dbReference type="AlphaFoldDB" id="A0A0W0TC80"/>
<dbReference type="RefSeq" id="WP_058494898.1">
    <property type="nucleotide sequence ID" value="NZ_CAAAIU010000003.1"/>
</dbReference>
<gene>
    <name evidence="1" type="ORF">Ldro_0550</name>
</gene>
<name>A0A0W0TC80_9GAMM</name>
<dbReference type="PATRIC" id="fig|1212489.4.peg.571"/>
<dbReference type="OrthoDB" id="9802649at2"/>
<comment type="caution">
    <text evidence="1">The sequence shown here is derived from an EMBL/GenBank/DDBJ whole genome shotgun (WGS) entry which is preliminary data.</text>
</comment>
<organism evidence="1 2">
    <name type="scientific">Legionella drozanskii LLAP-1</name>
    <dbReference type="NCBI Taxonomy" id="1212489"/>
    <lineage>
        <taxon>Bacteria</taxon>
        <taxon>Pseudomonadati</taxon>
        <taxon>Pseudomonadota</taxon>
        <taxon>Gammaproteobacteria</taxon>
        <taxon>Legionellales</taxon>
        <taxon>Legionellaceae</taxon>
        <taxon>Legionella</taxon>
    </lineage>
</organism>
<dbReference type="InterPro" id="IPR029044">
    <property type="entry name" value="Nucleotide-diphossugar_trans"/>
</dbReference>
<dbReference type="EMBL" id="LNXY01000003">
    <property type="protein sequence ID" value="KTC93179.1"/>
    <property type="molecule type" value="Genomic_DNA"/>
</dbReference>
<evidence type="ECO:0000313" key="1">
    <source>
        <dbReference type="EMBL" id="KTC93179.1"/>
    </source>
</evidence>
<reference evidence="1 2" key="1">
    <citation type="submission" date="2015-11" db="EMBL/GenBank/DDBJ databases">
        <title>Genomic analysis of 38 Legionella species identifies large and diverse effector repertoires.</title>
        <authorList>
            <person name="Burstein D."/>
            <person name="Amaro F."/>
            <person name="Zusman T."/>
            <person name="Lifshitz Z."/>
            <person name="Cohen O."/>
            <person name="Gilbert J.A."/>
            <person name="Pupko T."/>
            <person name="Shuman H.A."/>
            <person name="Segal G."/>
        </authorList>
    </citation>
    <scope>NUCLEOTIDE SEQUENCE [LARGE SCALE GENOMIC DNA]</scope>
    <source>
        <strain evidence="1 2">ATCC 700990</strain>
    </source>
</reference>
<sequence>MITVKIASIPERMLHLESTICQFLSYVNKIEIYLNNYSEIPTFLNNSRIEVFTSQKSGDIGDIGKFHQIEEALGYVLTIDDDLIYPSDYVEKMIEKIDFYNKKAFICVHANLLPQEKLSSYYKDKQGLYFERKLSKDTIVDVPGTGTLGFHTDHIKLSQSIFGLPNMTDIWLAIYAKEKNIPIVAMERKDKWVLQARGDRFVNSIYQSSVKNDSYQTHLINNAFRLATII</sequence>
<accession>A0A0W0TC80</accession>
<evidence type="ECO:0008006" key="3">
    <source>
        <dbReference type="Google" id="ProtNLM"/>
    </source>
</evidence>
<dbReference type="SUPFAM" id="SSF53448">
    <property type="entry name" value="Nucleotide-diphospho-sugar transferases"/>
    <property type="match status" value="1"/>
</dbReference>
<dbReference type="STRING" id="1212489.Ldro_0550"/>
<proteinExistence type="predicted"/>
<evidence type="ECO:0000313" key="2">
    <source>
        <dbReference type="Proteomes" id="UP000054736"/>
    </source>
</evidence>
<dbReference type="Proteomes" id="UP000054736">
    <property type="component" value="Unassembled WGS sequence"/>
</dbReference>
<keyword evidence="2" id="KW-1185">Reference proteome</keyword>
<protein>
    <recommendedName>
        <fullName evidence="3">Glycosyl transferase family 2</fullName>
    </recommendedName>
</protein>